<keyword evidence="15" id="KW-1185">Reference proteome</keyword>
<comment type="function">
    <text evidence="10">Confers DNA tethering and processivity to DNA polymerases and other proteins. Acts as a clamp, forming a ring around DNA (a reaction catalyzed by the clamp-loading complex) which diffuses in an ATP-independent manner freely and bidirectionally along dsDNA. Initially characterized for its ability to contact the catalytic subunit of DNA polymerase III (Pol III), a complex, multichain enzyme responsible for most of the replicative synthesis in bacteria; Pol III exhibits 3'-5' exonuclease proofreading activity. The beta chain is required for initiation of replication as well as for processivity of DNA replication.</text>
</comment>
<keyword evidence="9" id="KW-0238">DNA-binding</keyword>
<dbReference type="Gene3D" id="3.10.150.10">
    <property type="entry name" value="DNA Polymerase III, subunit A, domain 2"/>
    <property type="match status" value="1"/>
</dbReference>
<evidence type="ECO:0000256" key="6">
    <source>
        <dbReference type="ARBA" id="ARBA00022695"/>
    </source>
</evidence>
<dbReference type="Gene3D" id="3.70.10.10">
    <property type="match status" value="1"/>
</dbReference>
<dbReference type="Pfam" id="PF02767">
    <property type="entry name" value="DNA_pol3_beta_2"/>
    <property type="match status" value="1"/>
</dbReference>
<comment type="subcellular location">
    <subcellularLocation>
        <location evidence="1 10">Cytoplasm</location>
    </subcellularLocation>
</comment>
<evidence type="ECO:0000256" key="3">
    <source>
        <dbReference type="ARBA" id="ARBA00021035"/>
    </source>
</evidence>
<dbReference type="Pfam" id="PF00712">
    <property type="entry name" value="DNA_pol3_beta"/>
    <property type="match status" value="1"/>
</dbReference>
<evidence type="ECO:0000256" key="9">
    <source>
        <dbReference type="ARBA" id="ARBA00023125"/>
    </source>
</evidence>
<evidence type="ECO:0000259" key="13">
    <source>
        <dbReference type="Pfam" id="PF02768"/>
    </source>
</evidence>
<evidence type="ECO:0000256" key="2">
    <source>
        <dbReference type="ARBA" id="ARBA00010752"/>
    </source>
</evidence>
<organism evidence="14 15">
    <name type="scientific">Rhizobium daejeonense</name>
    <dbReference type="NCBI Taxonomy" id="240521"/>
    <lineage>
        <taxon>Bacteria</taxon>
        <taxon>Pseudomonadati</taxon>
        <taxon>Pseudomonadota</taxon>
        <taxon>Alphaproteobacteria</taxon>
        <taxon>Hyphomicrobiales</taxon>
        <taxon>Rhizobiaceae</taxon>
        <taxon>Rhizobium/Agrobacterium group</taxon>
        <taxon>Rhizobium</taxon>
    </lineage>
</organism>
<dbReference type="AlphaFoldDB" id="A0A6M1RYS9"/>
<comment type="similarity">
    <text evidence="2 10">Belongs to the beta sliding clamp family.</text>
</comment>
<dbReference type="PANTHER" id="PTHR30478:SF0">
    <property type="entry name" value="BETA SLIDING CLAMP"/>
    <property type="match status" value="1"/>
</dbReference>
<dbReference type="PANTHER" id="PTHR30478">
    <property type="entry name" value="DNA POLYMERASE III SUBUNIT BETA"/>
    <property type="match status" value="1"/>
</dbReference>
<evidence type="ECO:0000256" key="1">
    <source>
        <dbReference type="ARBA" id="ARBA00004496"/>
    </source>
</evidence>
<dbReference type="InterPro" id="IPR046938">
    <property type="entry name" value="DNA_clamp_sf"/>
</dbReference>
<dbReference type="InterPro" id="IPR001001">
    <property type="entry name" value="DNA_polIII_beta"/>
</dbReference>
<gene>
    <name evidence="14" type="primary">dnaN</name>
    <name evidence="14" type="ORF">G6N76_11175</name>
</gene>
<keyword evidence="8 10" id="KW-0239">DNA-directed DNA polymerase</keyword>
<comment type="subunit">
    <text evidence="10">Forms a ring-shaped head-to-tail homodimer around DNA.</text>
</comment>
<evidence type="ECO:0000313" key="14">
    <source>
        <dbReference type="EMBL" id="NGO64239.1"/>
    </source>
</evidence>
<dbReference type="SUPFAM" id="SSF55979">
    <property type="entry name" value="DNA clamp"/>
    <property type="match status" value="3"/>
</dbReference>
<evidence type="ECO:0000256" key="8">
    <source>
        <dbReference type="ARBA" id="ARBA00022932"/>
    </source>
</evidence>
<feature type="domain" description="DNA polymerase III beta sliding clamp central" evidence="12">
    <location>
        <begin position="134"/>
        <end position="247"/>
    </location>
</feature>
<evidence type="ECO:0000256" key="7">
    <source>
        <dbReference type="ARBA" id="ARBA00022705"/>
    </source>
</evidence>
<keyword evidence="7 10" id="KW-0235">DNA replication</keyword>
<dbReference type="CDD" id="cd00140">
    <property type="entry name" value="beta_clamp"/>
    <property type="match status" value="1"/>
</dbReference>
<protein>
    <recommendedName>
        <fullName evidence="3 10">Beta sliding clamp</fullName>
    </recommendedName>
</protein>
<dbReference type="GO" id="GO:0009360">
    <property type="term" value="C:DNA polymerase III complex"/>
    <property type="evidence" value="ECO:0007669"/>
    <property type="project" value="InterPro"/>
</dbReference>
<dbReference type="Pfam" id="PF02768">
    <property type="entry name" value="DNA_pol3_beta_3"/>
    <property type="match status" value="1"/>
</dbReference>
<dbReference type="PIRSF" id="PIRSF000804">
    <property type="entry name" value="DNA_pol_III_b"/>
    <property type="match status" value="1"/>
</dbReference>
<dbReference type="InterPro" id="IPR022634">
    <property type="entry name" value="DNA_polIII_beta_N"/>
</dbReference>
<dbReference type="GO" id="GO:0003677">
    <property type="term" value="F:DNA binding"/>
    <property type="evidence" value="ECO:0007669"/>
    <property type="project" value="UniProtKB-UniRule"/>
</dbReference>
<dbReference type="SMART" id="SM00480">
    <property type="entry name" value="POL3Bc"/>
    <property type="match status" value="1"/>
</dbReference>
<evidence type="ECO:0000256" key="5">
    <source>
        <dbReference type="ARBA" id="ARBA00022679"/>
    </source>
</evidence>
<feature type="domain" description="DNA polymerase III beta sliding clamp C-terminal" evidence="13">
    <location>
        <begin position="249"/>
        <end position="368"/>
    </location>
</feature>
<evidence type="ECO:0000256" key="10">
    <source>
        <dbReference type="PIRNR" id="PIRNR000804"/>
    </source>
</evidence>
<evidence type="ECO:0000259" key="12">
    <source>
        <dbReference type="Pfam" id="PF02767"/>
    </source>
</evidence>
<feature type="domain" description="DNA polymerase III beta sliding clamp N-terminal" evidence="11">
    <location>
        <begin position="2"/>
        <end position="124"/>
    </location>
</feature>
<dbReference type="Proteomes" id="UP000477849">
    <property type="component" value="Unassembled WGS sequence"/>
</dbReference>
<dbReference type="GO" id="GO:0005737">
    <property type="term" value="C:cytoplasm"/>
    <property type="evidence" value="ECO:0007669"/>
    <property type="project" value="UniProtKB-SubCell"/>
</dbReference>
<dbReference type="GO" id="GO:0008408">
    <property type="term" value="F:3'-5' exonuclease activity"/>
    <property type="evidence" value="ECO:0007669"/>
    <property type="project" value="InterPro"/>
</dbReference>
<evidence type="ECO:0000259" key="11">
    <source>
        <dbReference type="Pfam" id="PF00712"/>
    </source>
</evidence>
<reference evidence="14 15" key="1">
    <citation type="submission" date="2020-02" db="EMBL/GenBank/DDBJ databases">
        <title>Genome sequence of the type strain CCBAU10050 of Rhizobium daejeonense.</title>
        <authorList>
            <person name="Gao J."/>
            <person name="Sun J."/>
        </authorList>
    </citation>
    <scope>NUCLEOTIDE SEQUENCE [LARGE SCALE GENOMIC DNA]</scope>
    <source>
        <strain evidence="14 15">CCBAU10050</strain>
    </source>
</reference>
<comment type="caution">
    <text evidence="14">The sequence shown here is derived from an EMBL/GenBank/DDBJ whole genome shotgun (WGS) entry which is preliminary data.</text>
</comment>
<accession>A0A6M1RYS9</accession>
<evidence type="ECO:0000256" key="4">
    <source>
        <dbReference type="ARBA" id="ARBA00022490"/>
    </source>
</evidence>
<evidence type="ECO:0000313" key="15">
    <source>
        <dbReference type="Proteomes" id="UP000477849"/>
    </source>
</evidence>
<dbReference type="InterPro" id="IPR022637">
    <property type="entry name" value="DNA_polIII_beta_cen"/>
</dbReference>
<dbReference type="GO" id="GO:0003887">
    <property type="term" value="F:DNA-directed DNA polymerase activity"/>
    <property type="evidence" value="ECO:0007669"/>
    <property type="project" value="UniProtKB-UniRule"/>
</dbReference>
<name>A0A6M1RYS9_9HYPH</name>
<dbReference type="GO" id="GO:0006271">
    <property type="term" value="P:DNA strand elongation involved in DNA replication"/>
    <property type="evidence" value="ECO:0007669"/>
    <property type="project" value="TreeGrafter"/>
</dbReference>
<dbReference type="InterPro" id="IPR022635">
    <property type="entry name" value="DNA_polIII_beta_C"/>
</dbReference>
<dbReference type="NCBIfam" id="TIGR00663">
    <property type="entry name" value="dnan"/>
    <property type="match status" value="1"/>
</dbReference>
<proteinExistence type="inferred from homology"/>
<dbReference type="EMBL" id="JAAKZH010000003">
    <property type="protein sequence ID" value="NGO64239.1"/>
    <property type="molecule type" value="Genomic_DNA"/>
</dbReference>
<keyword evidence="4 10" id="KW-0963">Cytoplasm</keyword>
<sequence>MFTASKSALLDALKLVGQIVERRNTIPVLQNVLFERLGTTGKLIAKVTDLDIEATIPFSAAVDTGFRGFTVPAHLLMDIVKKLPDGAEIRVEAADAELTGVTLKSGRSRFRLQVLPPADFPSLDGAEMPFAIDIPGTAFEHAIGGVRFAISTEETRYYLNGIYLHPSEGGLTLVATDGHRLSKRFIPLEGVPQDMPGVIVPKKTVEALLKHLPKNEDVTLQISDAKIRLMIGDMVLVSKLIDGTFPDYRRVIPAYTNFVEVEGKALSAAIDRVSTVSTGNGRAVKMTFYEGLLKLTVNNPDAGNAEDDLPYEGEAELEVGFNAKYVNDALANLSEQTVNIYLGDPGSPAVLRADGDHAENLIVLMPMRV</sequence>
<keyword evidence="5 10" id="KW-0808">Transferase</keyword>
<keyword evidence="6 10" id="KW-0548">Nucleotidyltransferase</keyword>